<evidence type="ECO:0000256" key="9">
    <source>
        <dbReference type="SAM" id="SignalP"/>
    </source>
</evidence>
<reference evidence="11" key="1">
    <citation type="submission" date="2023-06" db="EMBL/GenBank/DDBJ databases">
        <title>Genomic analysis of the entomopathogenic nematode Steinernema hermaphroditum.</title>
        <authorList>
            <person name="Schwarz E.M."/>
            <person name="Heppert J.K."/>
            <person name="Baniya A."/>
            <person name="Schwartz H.T."/>
            <person name="Tan C.-H."/>
            <person name="Antoshechkin I."/>
            <person name="Sternberg P.W."/>
            <person name="Goodrich-Blair H."/>
            <person name="Dillman A.R."/>
        </authorList>
    </citation>
    <scope>NUCLEOTIDE SEQUENCE</scope>
    <source>
        <strain evidence="11">PS9179</strain>
        <tissue evidence="11">Whole animal</tissue>
    </source>
</reference>
<dbReference type="InterPro" id="IPR001507">
    <property type="entry name" value="ZP_dom"/>
</dbReference>
<evidence type="ECO:0000256" key="4">
    <source>
        <dbReference type="ARBA" id="ARBA00022692"/>
    </source>
</evidence>
<dbReference type="InterPro" id="IPR057475">
    <property type="entry name" value="CUT_C"/>
</dbReference>
<proteinExistence type="predicted"/>
<keyword evidence="4" id="KW-0812">Transmembrane</keyword>
<keyword evidence="7" id="KW-0472">Membrane</keyword>
<name>A0AA39M9D6_9BILA</name>
<evidence type="ECO:0000256" key="1">
    <source>
        <dbReference type="ARBA" id="ARBA00004251"/>
    </source>
</evidence>
<comment type="caution">
    <text evidence="11">The sequence shown here is derived from an EMBL/GenBank/DDBJ whole genome shotgun (WGS) entry which is preliminary data.</text>
</comment>
<accession>A0AA39M9D6</accession>
<dbReference type="GO" id="GO:0042302">
    <property type="term" value="F:structural constituent of cuticle"/>
    <property type="evidence" value="ECO:0007669"/>
    <property type="project" value="UniProtKB-KW"/>
</dbReference>
<dbReference type="PANTHER" id="PTHR22907">
    <property type="entry name" value="GH04558P"/>
    <property type="match status" value="1"/>
</dbReference>
<organism evidence="11 12">
    <name type="scientific">Steinernema hermaphroditum</name>
    <dbReference type="NCBI Taxonomy" id="289476"/>
    <lineage>
        <taxon>Eukaryota</taxon>
        <taxon>Metazoa</taxon>
        <taxon>Ecdysozoa</taxon>
        <taxon>Nematoda</taxon>
        <taxon>Chromadorea</taxon>
        <taxon>Rhabditida</taxon>
        <taxon>Tylenchina</taxon>
        <taxon>Panagrolaimomorpha</taxon>
        <taxon>Strongyloidoidea</taxon>
        <taxon>Steinernematidae</taxon>
        <taxon>Steinernema</taxon>
    </lineage>
</organism>
<dbReference type="AlphaFoldDB" id="A0AA39M9D6"/>
<evidence type="ECO:0000313" key="12">
    <source>
        <dbReference type="Proteomes" id="UP001175271"/>
    </source>
</evidence>
<feature type="chain" id="PRO_5041233396" description="ZP domain-containing protein" evidence="9">
    <location>
        <begin position="18"/>
        <end position="268"/>
    </location>
</feature>
<dbReference type="Proteomes" id="UP001175271">
    <property type="component" value="Unassembled WGS sequence"/>
</dbReference>
<keyword evidence="5 9" id="KW-0732">Signal</keyword>
<keyword evidence="2" id="KW-0193">Cuticle</keyword>
<feature type="domain" description="ZP" evidence="10">
    <location>
        <begin position="1"/>
        <end position="237"/>
    </location>
</feature>
<dbReference type="PROSITE" id="PS51034">
    <property type="entry name" value="ZP_2"/>
    <property type="match status" value="1"/>
</dbReference>
<evidence type="ECO:0000256" key="2">
    <source>
        <dbReference type="ARBA" id="ARBA00022460"/>
    </source>
</evidence>
<dbReference type="InterPro" id="IPR056953">
    <property type="entry name" value="CUT_N"/>
</dbReference>
<comment type="subcellular location">
    <subcellularLocation>
        <location evidence="1">Cell membrane</location>
        <topology evidence="1">Single-pass type I membrane protein</topology>
    </subcellularLocation>
</comment>
<dbReference type="SMART" id="SM00241">
    <property type="entry name" value="ZP"/>
    <property type="match status" value="1"/>
</dbReference>
<evidence type="ECO:0000259" key="10">
    <source>
        <dbReference type="PROSITE" id="PS51034"/>
    </source>
</evidence>
<protein>
    <recommendedName>
        <fullName evidence="10">ZP domain-containing protein</fullName>
    </recommendedName>
</protein>
<evidence type="ECO:0000256" key="3">
    <source>
        <dbReference type="ARBA" id="ARBA00022475"/>
    </source>
</evidence>
<evidence type="ECO:0000256" key="5">
    <source>
        <dbReference type="ARBA" id="ARBA00022729"/>
    </source>
</evidence>
<sequence length="268" mass="29363">MRLVPLVLLLGFSRTLAAGILSAELVCTEREMQVHVLLNGSLGAPARVFVKERSEDPMCSHSYPAVAGHNTLMFRVPLGTCRMQRLQQFSNKFSFTTAVVVSFHELLGLDENSVDDARLESSIQCSYRLFHGATEVGSAEVGVRQNLARNQFFFVHDCVVNPEFDLQHDPVVLDSRGCPVDAIGMGEVRYSPDGRSGSSQNTAYKFADYPNLLFKCSINVCRTDVAVVGCPPAVPVDCSKTRIRAPRGSSNRTVRATSSFQNPSVSET</sequence>
<keyword evidence="12" id="KW-1185">Reference proteome</keyword>
<feature type="signal peptide" evidence="9">
    <location>
        <begin position="1"/>
        <end position="17"/>
    </location>
</feature>
<evidence type="ECO:0000256" key="8">
    <source>
        <dbReference type="SAM" id="MobiDB-lite"/>
    </source>
</evidence>
<keyword evidence="6" id="KW-1133">Transmembrane helix</keyword>
<dbReference type="EMBL" id="JAUCMV010000001">
    <property type="protein sequence ID" value="KAK0425345.1"/>
    <property type="molecule type" value="Genomic_DNA"/>
</dbReference>
<gene>
    <name evidence="11" type="ORF">QR680_009153</name>
</gene>
<dbReference type="Pfam" id="PF25057">
    <property type="entry name" value="CUT_N"/>
    <property type="match status" value="1"/>
</dbReference>
<evidence type="ECO:0000313" key="11">
    <source>
        <dbReference type="EMBL" id="KAK0425345.1"/>
    </source>
</evidence>
<dbReference type="PANTHER" id="PTHR22907:SF53">
    <property type="entry name" value="VON WILLEBRAND FACTOR TYPE A DOMAIN PROTEIN"/>
    <property type="match status" value="1"/>
</dbReference>
<evidence type="ECO:0000256" key="7">
    <source>
        <dbReference type="ARBA" id="ARBA00023136"/>
    </source>
</evidence>
<evidence type="ECO:0000256" key="6">
    <source>
        <dbReference type="ARBA" id="ARBA00022989"/>
    </source>
</evidence>
<dbReference type="InterPro" id="IPR051962">
    <property type="entry name" value="Cuticlin"/>
</dbReference>
<feature type="region of interest" description="Disordered" evidence="8">
    <location>
        <begin position="245"/>
        <end position="268"/>
    </location>
</feature>
<keyword evidence="3" id="KW-1003">Cell membrane</keyword>
<feature type="compositionally biased region" description="Polar residues" evidence="8">
    <location>
        <begin position="248"/>
        <end position="268"/>
    </location>
</feature>
<dbReference type="Pfam" id="PF25301">
    <property type="entry name" value="CUT_C"/>
    <property type="match status" value="1"/>
</dbReference>
<dbReference type="GO" id="GO:0005886">
    <property type="term" value="C:plasma membrane"/>
    <property type="evidence" value="ECO:0007669"/>
    <property type="project" value="UniProtKB-SubCell"/>
</dbReference>